<gene>
    <name evidence="7" type="ORF">KME60_23105</name>
</gene>
<dbReference type="Proteomes" id="UP000729701">
    <property type="component" value="Unassembled WGS sequence"/>
</dbReference>
<dbReference type="EMBL" id="JAHHGZ010000028">
    <property type="protein sequence ID" value="MBW4670220.1"/>
    <property type="molecule type" value="Genomic_DNA"/>
</dbReference>
<evidence type="ECO:0000256" key="4">
    <source>
        <dbReference type="PIRSR" id="PIRSR000451-1"/>
    </source>
</evidence>
<feature type="domain" description="Chalcone/stilbene synthase C-terminal" evidence="5">
    <location>
        <begin position="236"/>
        <end position="373"/>
    </location>
</feature>
<feature type="domain" description="FAE" evidence="6">
    <location>
        <begin position="62"/>
        <end position="173"/>
    </location>
</feature>
<reference evidence="7" key="2">
    <citation type="journal article" date="2022" name="Microbiol. Resour. Announc.">
        <title>Metagenome Sequencing to Explore Phylogenomics of Terrestrial Cyanobacteria.</title>
        <authorList>
            <person name="Ward R.D."/>
            <person name="Stajich J.E."/>
            <person name="Johansen J.R."/>
            <person name="Huntemann M."/>
            <person name="Clum A."/>
            <person name="Foster B."/>
            <person name="Foster B."/>
            <person name="Roux S."/>
            <person name="Palaniappan K."/>
            <person name="Varghese N."/>
            <person name="Mukherjee S."/>
            <person name="Reddy T.B.K."/>
            <person name="Daum C."/>
            <person name="Copeland A."/>
            <person name="Chen I.A."/>
            <person name="Ivanova N.N."/>
            <person name="Kyrpides N.C."/>
            <person name="Shapiro N."/>
            <person name="Eloe-Fadrosh E.A."/>
            <person name="Pietrasiak N."/>
        </authorList>
    </citation>
    <scope>NUCLEOTIDE SEQUENCE</scope>
    <source>
        <strain evidence="7">GSE-NOS-MK-12-04C</strain>
    </source>
</reference>
<dbReference type="PANTHER" id="PTHR11877:SF99">
    <property type="entry name" value="1,3,6,8-TETRAHYDROXYNAPHTHALENE SYNTHASE"/>
    <property type="match status" value="1"/>
</dbReference>
<dbReference type="GO" id="GO:0030639">
    <property type="term" value="P:polyketide biosynthetic process"/>
    <property type="evidence" value="ECO:0007669"/>
    <property type="project" value="TreeGrafter"/>
</dbReference>
<dbReference type="Gene3D" id="3.40.47.10">
    <property type="match status" value="2"/>
</dbReference>
<proteinExistence type="inferred from homology"/>
<comment type="similarity">
    <text evidence="1">Belongs to the thiolase-like superfamily. Chalcone/stilbene synthases family.</text>
</comment>
<evidence type="ECO:0000313" key="8">
    <source>
        <dbReference type="Proteomes" id="UP000729701"/>
    </source>
</evidence>
<evidence type="ECO:0000259" key="5">
    <source>
        <dbReference type="Pfam" id="PF02797"/>
    </source>
</evidence>
<dbReference type="PANTHER" id="PTHR11877">
    <property type="entry name" value="HYDROXYMETHYLGLUTARYL-COA SYNTHASE"/>
    <property type="match status" value="1"/>
</dbReference>
<sequence>MVFIAATSTNFPPHYYSQEVLATALRKYCMAMDLDFDLDLIDRFFSNCKINGRYFSLPLDTFYDMPGNAVQSRVTTEAALNLFEGAVEKLLQKVQLHPKDVALLASVSLVIAIPSLEAQLMNRIPFSPNVKRLPMFGYGCMGGAAGVARIADYLEGHPTEAAIMFVGEISSSLWQGYLQLDMQALVNQLPDNPGVYNDIISNIVTAGLFGDGATAVLLVGRDHPLAQPGQPRVVDSRSMLIPNTEHLMGMNIVDTGLRNILRPEVPDFAKDGLRKLIDPFLADHNLSIDQISRWIVHPGGPKVLQGIQEELGLAPETLQLSWDALAQIGNISSGTVIYMLNELLTTQEPPPPGTYGLMIAMGPGLSEEVILLQW</sequence>
<dbReference type="Pfam" id="PF02797">
    <property type="entry name" value="Chal_sti_synt_C"/>
    <property type="match status" value="1"/>
</dbReference>
<keyword evidence="2" id="KW-0808">Transferase</keyword>
<dbReference type="InterPro" id="IPR012328">
    <property type="entry name" value="Chalcone/stilbene_synt_C"/>
</dbReference>
<dbReference type="InterPro" id="IPR016039">
    <property type="entry name" value="Thiolase-like"/>
</dbReference>
<evidence type="ECO:0000256" key="3">
    <source>
        <dbReference type="ARBA" id="ARBA00023315"/>
    </source>
</evidence>
<dbReference type="AlphaFoldDB" id="A0A951QQH7"/>
<accession>A0A951QQH7</accession>
<evidence type="ECO:0000313" key="7">
    <source>
        <dbReference type="EMBL" id="MBW4670220.1"/>
    </source>
</evidence>
<protein>
    <submittedName>
        <fullName evidence="7">3-oxoacyl-ACP synthase</fullName>
    </submittedName>
</protein>
<dbReference type="CDD" id="cd00831">
    <property type="entry name" value="CHS_like"/>
    <property type="match status" value="1"/>
</dbReference>
<evidence type="ECO:0000256" key="2">
    <source>
        <dbReference type="ARBA" id="ARBA00022679"/>
    </source>
</evidence>
<dbReference type="GO" id="GO:0006633">
    <property type="term" value="P:fatty acid biosynthetic process"/>
    <property type="evidence" value="ECO:0007669"/>
    <property type="project" value="InterPro"/>
</dbReference>
<evidence type="ECO:0000256" key="1">
    <source>
        <dbReference type="ARBA" id="ARBA00005531"/>
    </source>
</evidence>
<feature type="active site" description="Acyl-thioester intermediate" evidence="4">
    <location>
        <position position="140"/>
    </location>
</feature>
<keyword evidence="3" id="KW-0012">Acyltransferase</keyword>
<name>A0A951QQH7_9CYAN</name>
<dbReference type="InterPro" id="IPR011141">
    <property type="entry name" value="Polyketide_synthase_type-III"/>
</dbReference>
<dbReference type="Pfam" id="PF08392">
    <property type="entry name" value="FAE1_CUT1_RppA"/>
    <property type="match status" value="1"/>
</dbReference>
<dbReference type="SUPFAM" id="SSF53901">
    <property type="entry name" value="Thiolase-like"/>
    <property type="match status" value="1"/>
</dbReference>
<dbReference type="GO" id="GO:0016747">
    <property type="term" value="F:acyltransferase activity, transferring groups other than amino-acyl groups"/>
    <property type="evidence" value="ECO:0007669"/>
    <property type="project" value="InterPro"/>
</dbReference>
<comment type="caution">
    <text evidence="7">The sequence shown here is derived from an EMBL/GenBank/DDBJ whole genome shotgun (WGS) entry which is preliminary data.</text>
</comment>
<reference evidence="7" key="1">
    <citation type="submission" date="2021-05" db="EMBL/GenBank/DDBJ databases">
        <authorList>
            <person name="Pietrasiak N."/>
            <person name="Ward R."/>
            <person name="Stajich J.E."/>
            <person name="Kurbessoian T."/>
        </authorList>
    </citation>
    <scope>NUCLEOTIDE SEQUENCE</scope>
    <source>
        <strain evidence="7">GSE-NOS-MK-12-04C</strain>
    </source>
</reference>
<organism evidence="7 8">
    <name type="scientific">Cyanomargarita calcarea GSE-NOS-MK-12-04C</name>
    <dbReference type="NCBI Taxonomy" id="2839659"/>
    <lineage>
        <taxon>Bacteria</taxon>
        <taxon>Bacillati</taxon>
        <taxon>Cyanobacteriota</taxon>
        <taxon>Cyanophyceae</taxon>
        <taxon>Nostocales</taxon>
        <taxon>Cyanomargaritaceae</taxon>
        <taxon>Cyanomargarita</taxon>
    </lineage>
</organism>
<dbReference type="PIRSF" id="PIRSF000451">
    <property type="entry name" value="PKS_III"/>
    <property type="match status" value="1"/>
</dbReference>
<dbReference type="InterPro" id="IPR013601">
    <property type="entry name" value="FAE1_typ3_polyketide_synth"/>
</dbReference>
<evidence type="ECO:0000259" key="6">
    <source>
        <dbReference type="Pfam" id="PF08392"/>
    </source>
</evidence>
<dbReference type="GO" id="GO:0016020">
    <property type="term" value="C:membrane"/>
    <property type="evidence" value="ECO:0007669"/>
    <property type="project" value="InterPro"/>
</dbReference>